<accession>A0A0V8J8P5</accession>
<dbReference type="PANTHER" id="PTHR47271">
    <property type="entry name" value="ARGININE DEIMINASE"/>
    <property type="match status" value="1"/>
</dbReference>
<dbReference type="PANTHER" id="PTHR47271:SF2">
    <property type="entry name" value="ARGININE DEIMINASE"/>
    <property type="match status" value="1"/>
</dbReference>
<dbReference type="OrthoDB" id="9814070at2"/>
<dbReference type="Proteomes" id="UP000054099">
    <property type="component" value="Unassembled WGS sequence"/>
</dbReference>
<dbReference type="SUPFAM" id="SSF55909">
    <property type="entry name" value="Pentein"/>
    <property type="match status" value="1"/>
</dbReference>
<keyword evidence="2" id="KW-1185">Reference proteome</keyword>
<evidence type="ECO:0008006" key="3">
    <source>
        <dbReference type="Google" id="ProtNLM"/>
    </source>
</evidence>
<reference evidence="1 2" key="1">
    <citation type="journal article" date="2014" name="Antonie Van Leeuwenhoek">
        <title>Fictibacillus enclensis sp. nov., isolated from marine sediment.</title>
        <authorList>
            <person name="Dastager S.G."/>
            <person name="Mawlankar R."/>
            <person name="Srinivasan K."/>
            <person name="Tang S.K."/>
            <person name="Lee J.C."/>
            <person name="Ramana V.V."/>
            <person name="Shouche Y.S."/>
        </authorList>
    </citation>
    <scope>NUCLEOTIDE SEQUENCE [LARGE SCALE GENOMIC DNA]</scope>
    <source>
        <strain evidence="1 2">NIO-1003</strain>
    </source>
</reference>
<comment type="caution">
    <text evidence="1">The sequence shown here is derived from an EMBL/GenBank/DDBJ whole genome shotgun (WGS) entry which is preliminary data.</text>
</comment>
<dbReference type="Gene3D" id="3.75.10.10">
    <property type="entry name" value="L-arginine/glycine Amidinotransferase, Chain A"/>
    <property type="match status" value="1"/>
</dbReference>
<sequence length="282" mass="32694">MRDQMACYSEYDQLKDVILCEPKFMKIREVINETQKYYADENIDTELAVKQHKRFIKALEEKGITVHCLPAIQEYPEQVFTRDIGFTIGHTLYISAMGREIRQGEEKILKEWMNEEHITIKDLQHDSIEGGDVLLDRKTVYVGVSHRTSREAIANLQKHEPEYTIIPVPFNEKYLHLDCVFNVLSPEEAIIYPPAFHEEELKLLTSRYQTIEIDEDEQFTLGTNILSIGDKTIFALPVNKKINAKLKERGYHVIEVDITEIIKSGGAFRCITLPLDRQKPTP</sequence>
<dbReference type="GO" id="GO:0016990">
    <property type="term" value="F:arginine deiminase activity"/>
    <property type="evidence" value="ECO:0007669"/>
    <property type="project" value="TreeGrafter"/>
</dbReference>
<dbReference type="GO" id="GO:0019546">
    <property type="term" value="P:L-arginine deiminase pathway"/>
    <property type="evidence" value="ECO:0007669"/>
    <property type="project" value="TreeGrafter"/>
</dbReference>
<gene>
    <name evidence="1" type="ORF">AS030_12230</name>
</gene>
<proteinExistence type="predicted"/>
<dbReference type="Pfam" id="PF19420">
    <property type="entry name" value="DDAH_eukar"/>
    <property type="match status" value="1"/>
</dbReference>
<dbReference type="EMBL" id="LNQN01000002">
    <property type="protein sequence ID" value="KSU83333.1"/>
    <property type="molecule type" value="Genomic_DNA"/>
</dbReference>
<protein>
    <recommendedName>
        <fullName evidence="3">N-dimethylarginine dimethylaminohydrolase</fullName>
    </recommendedName>
</protein>
<dbReference type="AlphaFoldDB" id="A0A0V8J8P5"/>
<evidence type="ECO:0000313" key="2">
    <source>
        <dbReference type="Proteomes" id="UP000054099"/>
    </source>
</evidence>
<evidence type="ECO:0000313" key="1">
    <source>
        <dbReference type="EMBL" id="KSU83333.1"/>
    </source>
</evidence>
<name>A0A0V8J8P5_9BACL</name>
<organism evidence="1 2">
    <name type="scientific">Fictibacillus enclensis</name>
    <dbReference type="NCBI Taxonomy" id="1017270"/>
    <lineage>
        <taxon>Bacteria</taxon>
        <taxon>Bacillati</taxon>
        <taxon>Bacillota</taxon>
        <taxon>Bacilli</taxon>
        <taxon>Bacillales</taxon>
        <taxon>Fictibacillaceae</taxon>
        <taxon>Fictibacillus</taxon>
    </lineage>
</organism>